<dbReference type="InterPro" id="IPR050848">
    <property type="entry name" value="Homeobox_TF"/>
</dbReference>
<name>A0A182VHL3_ANOME</name>
<evidence type="ECO:0000259" key="8">
    <source>
        <dbReference type="PROSITE" id="PS50071"/>
    </source>
</evidence>
<feature type="compositionally biased region" description="Gly residues" evidence="7">
    <location>
        <begin position="166"/>
        <end position="181"/>
    </location>
</feature>
<accession>A0A182VHL3</accession>
<organism evidence="9 10">
    <name type="scientific">Anopheles merus</name>
    <name type="common">Mosquito</name>
    <dbReference type="NCBI Taxonomy" id="30066"/>
    <lineage>
        <taxon>Eukaryota</taxon>
        <taxon>Metazoa</taxon>
        <taxon>Ecdysozoa</taxon>
        <taxon>Arthropoda</taxon>
        <taxon>Hexapoda</taxon>
        <taxon>Insecta</taxon>
        <taxon>Pterygota</taxon>
        <taxon>Neoptera</taxon>
        <taxon>Endopterygota</taxon>
        <taxon>Diptera</taxon>
        <taxon>Nematocera</taxon>
        <taxon>Culicoidea</taxon>
        <taxon>Culicidae</taxon>
        <taxon>Anophelinae</taxon>
        <taxon>Anopheles</taxon>
    </lineage>
</organism>
<reference evidence="9" key="1">
    <citation type="submission" date="2020-05" db="UniProtKB">
        <authorList>
            <consortium name="EnsemblMetazoa"/>
        </authorList>
    </citation>
    <scope>IDENTIFICATION</scope>
    <source>
        <strain evidence="9">MAF</strain>
    </source>
</reference>
<dbReference type="Pfam" id="PF00046">
    <property type="entry name" value="Homeodomain"/>
    <property type="match status" value="1"/>
</dbReference>
<feature type="compositionally biased region" description="Pro residues" evidence="7">
    <location>
        <begin position="222"/>
        <end position="243"/>
    </location>
</feature>
<feature type="DNA-binding region" description="Homeobox" evidence="5">
    <location>
        <begin position="332"/>
        <end position="391"/>
    </location>
</feature>
<dbReference type="GO" id="GO:0000981">
    <property type="term" value="F:DNA-binding transcription factor activity, RNA polymerase II-specific"/>
    <property type="evidence" value="ECO:0007669"/>
    <property type="project" value="InterPro"/>
</dbReference>
<dbReference type="PROSITE" id="PS50071">
    <property type="entry name" value="HOMEOBOX_2"/>
    <property type="match status" value="1"/>
</dbReference>
<dbReference type="FunFam" id="1.10.10.60:FF:000373">
    <property type="entry name" value="Blast:Brain-specific homeobox protein"/>
    <property type="match status" value="1"/>
</dbReference>
<evidence type="ECO:0000256" key="7">
    <source>
        <dbReference type="SAM" id="MobiDB-lite"/>
    </source>
</evidence>
<evidence type="ECO:0000256" key="5">
    <source>
        <dbReference type="PROSITE-ProRule" id="PRU00108"/>
    </source>
</evidence>
<dbReference type="PRINTS" id="PR00024">
    <property type="entry name" value="HOMEOBOX"/>
</dbReference>
<dbReference type="VEuPathDB" id="VectorBase:AMEM015112"/>
<keyword evidence="3 5" id="KW-0371">Homeobox</keyword>
<dbReference type="SMART" id="SM00389">
    <property type="entry name" value="HOX"/>
    <property type="match status" value="1"/>
</dbReference>
<dbReference type="InterPro" id="IPR009057">
    <property type="entry name" value="Homeodomain-like_sf"/>
</dbReference>
<dbReference type="PANTHER" id="PTHR24333">
    <property type="entry name" value="HOMEO BOX HB9 LIKE A-RELATED"/>
    <property type="match status" value="1"/>
</dbReference>
<feature type="compositionally biased region" description="Low complexity" evidence="7">
    <location>
        <begin position="442"/>
        <end position="459"/>
    </location>
</feature>
<evidence type="ECO:0000256" key="1">
    <source>
        <dbReference type="ARBA" id="ARBA00004123"/>
    </source>
</evidence>
<evidence type="ECO:0000256" key="4">
    <source>
        <dbReference type="ARBA" id="ARBA00023242"/>
    </source>
</evidence>
<keyword evidence="2 5" id="KW-0238">DNA-binding</keyword>
<feature type="domain" description="Homeobox" evidence="8">
    <location>
        <begin position="330"/>
        <end position="390"/>
    </location>
</feature>
<dbReference type="InterPro" id="IPR020479">
    <property type="entry name" value="HD_metazoa"/>
</dbReference>
<dbReference type="Proteomes" id="UP000075903">
    <property type="component" value="Unassembled WGS sequence"/>
</dbReference>
<dbReference type="InterPro" id="IPR001356">
    <property type="entry name" value="HD"/>
</dbReference>
<proteinExistence type="predicted"/>
<dbReference type="GO" id="GO:0005634">
    <property type="term" value="C:nucleus"/>
    <property type="evidence" value="ECO:0007669"/>
    <property type="project" value="UniProtKB-SubCell"/>
</dbReference>
<dbReference type="InterPro" id="IPR000047">
    <property type="entry name" value="HTH_motif"/>
</dbReference>
<keyword evidence="10" id="KW-1185">Reference proteome</keyword>
<dbReference type="STRING" id="30066.A0A182VHL3"/>
<dbReference type="PRINTS" id="PR00031">
    <property type="entry name" value="HTHREPRESSR"/>
</dbReference>
<feature type="compositionally biased region" description="Low complexity" evidence="7">
    <location>
        <begin position="149"/>
        <end position="159"/>
    </location>
</feature>
<feature type="compositionally biased region" description="Low complexity" evidence="7">
    <location>
        <begin position="412"/>
        <end position="433"/>
    </location>
</feature>
<feature type="compositionally biased region" description="Polar residues" evidence="7">
    <location>
        <begin position="467"/>
        <end position="481"/>
    </location>
</feature>
<evidence type="ECO:0000313" key="10">
    <source>
        <dbReference type="Proteomes" id="UP000075903"/>
    </source>
</evidence>
<evidence type="ECO:0000256" key="6">
    <source>
        <dbReference type="RuleBase" id="RU000682"/>
    </source>
</evidence>
<dbReference type="PROSITE" id="PS00027">
    <property type="entry name" value="HOMEOBOX_1"/>
    <property type="match status" value="1"/>
</dbReference>
<dbReference type="InterPro" id="IPR017970">
    <property type="entry name" value="Homeobox_CS"/>
</dbReference>
<feature type="compositionally biased region" description="Acidic residues" evidence="7">
    <location>
        <begin position="106"/>
        <end position="117"/>
    </location>
</feature>
<dbReference type="EnsemblMetazoa" id="AMEM015112-RA">
    <property type="protein sequence ID" value="AMEM015112-PA"/>
    <property type="gene ID" value="AMEM015112"/>
</dbReference>
<sequence>MCTADHRGMASSVQAHLARAGGYGTKDQLPAAIGARCKSPSATAIAVKTPFSIEDILFQNDGAGGGGGSVASVGHPNSPSRERLGGGSVRTVPSSPGAGDQRSLESDGDESELDDTLAEVVLPSGATSGHERSKSSCEFSEVGDSAQRGGNQSQSGGNSTKASGDVVGGGAVRGKTGGPDGNGLVRNGEEQQYRKATVLHSERFASKLNLDPSTPQQSSPVTVPPPRIQHPPPPPPAAPPAPPVSSSGGPVQFTSGPSAGVMYTTNPYSDPGYLQMALGAYLAPSATGYKTVDPYFLSQGIFASSPLFPGAGCPDIALGLGMGMSALRHCRRRKARTVFSDPQLTGLEKRFEAQRYLSTPERVELASALGLSETQVKTWFQNRRMKHKKQLRRREVNAADNNGSSGTGATAGGSSTNSSTSSSSSSSLSSTSSRLHGPPAAPSSGSATSTASSSSSGSSGPPPAERSSFTSYSNGKGTTGLSHGGAKPPPSSTSSSGSSSSASAGRFELTVPITPDNESGGAPSPHGRLTI</sequence>
<feature type="compositionally biased region" description="Low complexity" evidence="7">
    <location>
        <begin position="212"/>
        <end position="221"/>
    </location>
</feature>
<evidence type="ECO:0000256" key="3">
    <source>
        <dbReference type="ARBA" id="ARBA00023155"/>
    </source>
</evidence>
<feature type="region of interest" description="Disordered" evidence="7">
    <location>
        <begin position="67"/>
        <end position="187"/>
    </location>
</feature>
<feature type="region of interest" description="Disordered" evidence="7">
    <location>
        <begin position="208"/>
        <end position="253"/>
    </location>
</feature>
<keyword evidence="4 5" id="KW-0539">Nucleus</keyword>
<evidence type="ECO:0000256" key="2">
    <source>
        <dbReference type="ARBA" id="ARBA00023125"/>
    </source>
</evidence>
<dbReference type="PANTHER" id="PTHR24333:SF8">
    <property type="entry name" value="HOMEOBOX PROTEIN CEH-62"/>
    <property type="match status" value="1"/>
</dbReference>
<comment type="subcellular location">
    <subcellularLocation>
        <location evidence="1 5 6">Nucleus</location>
    </subcellularLocation>
</comment>
<dbReference type="CDD" id="cd00086">
    <property type="entry name" value="homeodomain"/>
    <property type="match status" value="1"/>
</dbReference>
<dbReference type="AlphaFoldDB" id="A0A182VHL3"/>
<evidence type="ECO:0000313" key="9">
    <source>
        <dbReference type="EnsemblMetazoa" id="AMEM015112-PA"/>
    </source>
</evidence>
<feature type="compositionally biased region" description="Low complexity" evidence="7">
    <location>
        <begin position="492"/>
        <end position="505"/>
    </location>
</feature>
<dbReference type="VEuPathDB" id="VectorBase:AMEM21_003591"/>
<dbReference type="GO" id="GO:0003677">
    <property type="term" value="F:DNA binding"/>
    <property type="evidence" value="ECO:0007669"/>
    <property type="project" value="UniProtKB-UniRule"/>
</dbReference>
<dbReference type="Gene3D" id="1.10.10.60">
    <property type="entry name" value="Homeodomain-like"/>
    <property type="match status" value="1"/>
</dbReference>
<dbReference type="SUPFAM" id="SSF46689">
    <property type="entry name" value="Homeodomain-like"/>
    <property type="match status" value="1"/>
</dbReference>
<feature type="region of interest" description="Disordered" evidence="7">
    <location>
        <begin position="384"/>
        <end position="531"/>
    </location>
</feature>
<protein>
    <recommendedName>
        <fullName evidence="8">Homeobox domain-containing protein</fullName>
    </recommendedName>
</protein>